<evidence type="ECO:0000313" key="3">
    <source>
        <dbReference type="EMBL" id="PKZ64018.1"/>
    </source>
</evidence>
<dbReference type="EMBL" id="PKJC01000017">
    <property type="protein sequence ID" value="PKZ64018.1"/>
    <property type="molecule type" value="Genomic_DNA"/>
</dbReference>
<feature type="region of interest" description="Disordered" evidence="1">
    <location>
        <begin position="355"/>
        <end position="374"/>
    </location>
</feature>
<dbReference type="AlphaFoldDB" id="A0A2I1R4I8"/>
<dbReference type="RefSeq" id="WP_101821443.1">
    <property type="nucleotide sequence ID" value="NZ_PKJC01000017.1"/>
</dbReference>
<accession>A0A2I1R4I8</accession>
<comment type="caution">
    <text evidence="3">The sequence shown here is derived from an EMBL/GenBank/DDBJ whole genome shotgun (WGS) entry which is preliminary data.</text>
</comment>
<dbReference type="Pfam" id="PF13531">
    <property type="entry name" value="SBP_bac_11"/>
    <property type="match status" value="1"/>
</dbReference>
<keyword evidence="2" id="KW-1133">Transmembrane helix</keyword>
<gene>
    <name evidence="3" type="ORF">CYJ73_19015</name>
</gene>
<evidence type="ECO:0000256" key="1">
    <source>
        <dbReference type="SAM" id="MobiDB-lite"/>
    </source>
</evidence>
<keyword evidence="2" id="KW-0472">Membrane</keyword>
<feature type="transmembrane region" description="Helical" evidence="2">
    <location>
        <begin position="21"/>
        <end position="38"/>
    </location>
</feature>
<organism evidence="3 4">
    <name type="scientific">Gordonia terrae</name>
    <dbReference type="NCBI Taxonomy" id="2055"/>
    <lineage>
        <taxon>Bacteria</taxon>
        <taxon>Bacillati</taxon>
        <taxon>Actinomycetota</taxon>
        <taxon>Actinomycetes</taxon>
        <taxon>Mycobacteriales</taxon>
        <taxon>Gordoniaceae</taxon>
        <taxon>Gordonia</taxon>
    </lineage>
</organism>
<reference evidence="3 4" key="1">
    <citation type="submission" date="2017-12" db="EMBL/GenBank/DDBJ databases">
        <title>Phylogenetic diversity of female urinary microbiome.</title>
        <authorList>
            <person name="Thomas-White K."/>
            <person name="Wolfe A.J."/>
        </authorList>
    </citation>
    <scope>NUCLEOTIDE SEQUENCE [LARGE SCALE GENOMIC DNA]</scope>
    <source>
        <strain evidence="3 4">UMB0777</strain>
    </source>
</reference>
<keyword evidence="2" id="KW-0812">Transmembrane</keyword>
<protein>
    <recommendedName>
        <fullName evidence="5">Extracellular solute-binding protein</fullName>
    </recommendedName>
</protein>
<evidence type="ECO:0000313" key="4">
    <source>
        <dbReference type="Proteomes" id="UP000234662"/>
    </source>
</evidence>
<evidence type="ECO:0000256" key="2">
    <source>
        <dbReference type="SAM" id="Phobius"/>
    </source>
</evidence>
<sequence length="411" mass="42769">MAHHRSSGGESIRSRGVSRGVVAALLSILLIAAVVVTWRDLGDRIDRQAEQAAAQCVEGRESVPIIADPDIAPGLAAVARNFGATNPVVRDKCITVDVRPGDAKITLDGLSGSWDTESMGAYPAAWVPQSSVWSADLAAAKPDAIEGNTRSLVSTPVVLAVSPELDTALDGRLDWSQIPTLQRRDNSLTDFGLQGWGSLRMAMPIGAQSNASALAAQAVATRVTRTTGPLTTADAESPRVSSSIRAMLEGAPLSPDGTPQGAATTIADAPDAARAPIHVVPITEQRLFQMTRDDDRARLAELIPSGPTPIADYPVIRLSGPEVTESATDAVAEFIQFASEPEQLRLLTELGFRGDAPMPAATPTVTFPRTPNPMPTPEDGAIVAINRLVYGPASVPASSTASSVPSGTAGG</sequence>
<evidence type="ECO:0008006" key="5">
    <source>
        <dbReference type="Google" id="ProtNLM"/>
    </source>
</evidence>
<proteinExistence type="predicted"/>
<dbReference type="Proteomes" id="UP000234662">
    <property type="component" value="Unassembled WGS sequence"/>
</dbReference>
<dbReference type="STRING" id="2055.BCM27_14030"/>
<name>A0A2I1R4I8_9ACTN</name>